<dbReference type="PANTHER" id="PTHR42760:SF5">
    <property type="entry name" value="2-DEHYDRO-3-DEOXY-D-GLUCONATE 5-DEHYDROGENASE"/>
    <property type="match status" value="1"/>
</dbReference>
<keyword evidence="2 3" id="KW-0560">Oxidoreductase</keyword>
<evidence type="ECO:0000313" key="3">
    <source>
        <dbReference type="EMBL" id="XCJ79353.1"/>
    </source>
</evidence>
<dbReference type="EC" id="1.1.1.127" evidence="3"/>
<dbReference type="EMBL" id="CP159578">
    <property type="protein sequence ID" value="XCJ79353.1"/>
    <property type="molecule type" value="Genomic_DNA"/>
</dbReference>
<dbReference type="PANTHER" id="PTHR42760">
    <property type="entry name" value="SHORT-CHAIN DEHYDROGENASES/REDUCTASES FAMILY MEMBER"/>
    <property type="match status" value="1"/>
</dbReference>
<dbReference type="InterPro" id="IPR011286">
    <property type="entry name" value="2-deoxy-D-gluc_3_DH"/>
</dbReference>
<gene>
    <name evidence="3" type="primary">kduD</name>
    <name evidence="3" type="ORF">ABV408_18220</name>
</gene>
<dbReference type="SUPFAM" id="SSF51735">
    <property type="entry name" value="NAD(P)-binding Rossmann-fold domains"/>
    <property type="match status" value="1"/>
</dbReference>
<organism evidence="3">
    <name type="scientific">Salinicola endophyticus</name>
    <dbReference type="NCBI Taxonomy" id="1949083"/>
    <lineage>
        <taxon>Bacteria</taxon>
        <taxon>Pseudomonadati</taxon>
        <taxon>Pseudomonadota</taxon>
        <taxon>Gammaproteobacteria</taxon>
        <taxon>Oceanospirillales</taxon>
        <taxon>Halomonadaceae</taxon>
        <taxon>Salinicola</taxon>
    </lineage>
</organism>
<protein>
    <submittedName>
        <fullName evidence="3">2-dehydro-3-deoxy-D-gluconate 5-dehydrogenase KduD</fullName>
        <ecNumber evidence="3">1.1.1.127</ecNumber>
    </submittedName>
</protein>
<sequence length="246" mass="25658">MSRFSLAGRNALITGANTGIGRAIAIAMAEAGASVVCAGRRSTQETVEAITARGGSASALTLDFADPMAATELFTETKFDVLVNNAGTIRRADAVDFTEADWDAVIDVNLKALFFTSQAFAKAILARGDHGKIVNIASLLSFQGGIRVPSYTASKHGVAGLTKLLANEWAARGINVNAIAPGYIATNNTEALRDDPERSAAILARIPAGRWGEPDDIADSAVFLASPAADYIHGALLNVDGGWLAR</sequence>
<evidence type="ECO:0000256" key="2">
    <source>
        <dbReference type="ARBA" id="ARBA00023002"/>
    </source>
</evidence>
<accession>A0AB74UE60</accession>
<dbReference type="InterPro" id="IPR036291">
    <property type="entry name" value="NAD(P)-bd_dom_sf"/>
</dbReference>
<dbReference type="FunFam" id="3.40.50.720:FF:000084">
    <property type="entry name" value="Short-chain dehydrogenase reductase"/>
    <property type="match status" value="1"/>
</dbReference>
<dbReference type="GO" id="GO:0051287">
    <property type="term" value="F:NAD binding"/>
    <property type="evidence" value="ECO:0007669"/>
    <property type="project" value="InterPro"/>
</dbReference>
<dbReference type="NCBIfam" id="TIGR01832">
    <property type="entry name" value="kduD"/>
    <property type="match status" value="1"/>
</dbReference>
<dbReference type="GO" id="GO:0008678">
    <property type="term" value="F:2-deoxy-D-gluconate 3-dehydrogenase activity"/>
    <property type="evidence" value="ECO:0007669"/>
    <property type="project" value="InterPro"/>
</dbReference>
<reference evidence="3" key="1">
    <citation type="submission" date="2024-06" db="EMBL/GenBank/DDBJ databases">
        <title>Complete genome of Salinicola endophyticus HNIBRBA4755.</title>
        <authorList>
            <person name="Shin S.Y."/>
            <person name="Kang H."/>
            <person name="Song J."/>
        </authorList>
    </citation>
    <scope>NUCLEOTIDE SEQUENCE</scope>
    <source>
        <strain evidence="3">HNIBRBA4755</strain>
    </source>
</reference>
<comment type="similarity">
    <text evidence="1">Belongs to the short-chain dehydrogenases/reductases (SDR) family.</text>
</comment>
<name>A0AB74UE60_9GAMM</name>
<dbReference type="PRINTS" id="PR00081">
    <property type="entry name" value="GDHRDH"/>
</dbReference>
<dbReference type="PRINTS" id="PR00080">
    <property type="entry name" value="SDRFAMILY"/>
</dbReference>
<dbReference type="InterPro" id="IPR002347">
    <property type="entry name" value="SDR_fam"/>
</dbReference>
<dbReference type="Gene3D" id="3.40.50.720">
    <property type="entry name" value="NAD(P)-binding Rossmann-like Domain"/>
    <property type="match status" value="1"/>
</dbReference>
<evidence type="ECO:0000256" key="1">
    <source>
        <dbReference type="ARBA" id="ARBA00006484"/>
    </source>
</evidence>
<dbReference type="GO" id="GO:0047001">
    <property type="term" value="F:2-dehydro-3-deoxy-D-gluconate 5-dehydrogenase activity"/>
    <property type="evidence" value="ECO:0007669"/>
    <property type="project" value="UniProtKB-EC"/>
</dbReference>
<proteinExistence type="inferred from homology"/>
<dbReference type="Pfam" id="PF13561">
    <property type="entry name" value="adh_short_C2"/>
    <property type="match status" value="1"/>
</dbReference>
<dbReference type="InterPro" id="IPR020904">
    <property type="entry name" value="Sc_DH/Rdtase_CS"/>
</dbReference>
<dbReference type="PROSITE" id="PS00061">
    <property type="entry name" value="ADH_SHORT"/>
    <property type="match status" value="1"/>
</dbReference>
<dbReference type="RefSeq" id="WP_353980289.1">
    <property type="nucleotide sequence ID" value="NZ_CP159578.1"/>
</dbReference>
<dbReference type="AlphaFoldDB" id="A0AB74UE60"/>